<dbReference type="Proteomes" id="UP001057375">
    <property type="component" value="Unassembled WGS sequence"/>
</dbReference>
<reference evidence="1" key="1">
    <citation type="submission" date="2022-03" db="EMBL/GenBank/DDBJ databases">
        <title>Draft genome sequence of Aduncisulcus paluster, a free-living microaerophilic Fornicata.</title>
        <authorList>
            <person name="Yuyama I."/>
            <person name="Kume K."/>
            <person name="Tamura T."/>
            <person name="Inagaki Y."/>
            <person name="Hashimoto T."/>
        </authorList>
    </citation>
    <scope>NUCLEOTIDE SEQUENCE</scope>
    <source>
        <strain evidence="1">NY0171</strain>
    </source>
</reference>
<keyword evidence="2" id="KW-1185">Reference proteome</keyword>
<protein>
    <submittedName>
        <fullName evidence="1">Uncharacterized protein</fullName>
    </submittedName>
</protein>
<feature type="non-terminal residue" evidence="1">
    <location>
        <position position="81"/>
    </location>
</feature>
<proteinExistence type="predicted"/>
<comment type="caution">
    <text evidence="1">The sequence shown here is derived from an EMBL/GenBank/DDBJ whole genome shotgun (WGS) entry which is preliminary data.</text>
</comment>
<gene>
    <name evidence="1" type="ORF">ADUPG1_004062</name>
</gene>
<dbReference type="EMBL" id="BQXS01005799">
    <property type="protein sequence ID" value="GKT14882.1"/>
    <property type="molecule type" value="Genomic_DNA"/>
</dbReference>
<evidence type="ECO:0000313" key="1">
    <source>
        <dbReference type="EMBL" id="GKT14882.1"/>
    </source>
</evidence>
<sequence>MGVDKHTLDTCSGIHVAYDVAEARCGTSAGTRSAVNVAQIAGSESDQGVGLVESGDYDFTNFTVLKRNTGIGMADFNKSTV</sequence>
<organism evidence="1 2">
    <name type="scientific">Aduncisulcus paluster</name>
    <dbReference type="NCBI Taxonomy" id="2918883"/>
    <lineage>
        <taxon>Eukaryota</taxon>
        <taxon>Metamonada</taxon>
        <taxon>Carpediemonas-like organisms</taxon>
        <taxon>Aduncisulcus</taxon>
    </lineage>
</organism>
<evidence type="ECO:0000313" key="2">
    <source>
        <dbReference type="Proteomes" id="UP001057375"/>
    </source>
</evidence>
<accession>A0ABQ5JRZ6</accession>
<name>A0ABQ5JRZ6_9EUKA</name>